<name>A0A9W6R5J5_9PSEU</name>
<organism evidence="1 2">
    <name type="scientific">Amycolatopsis taiwanensis</name>
    <dbReference type="NCBI Taxonomy" id="342230"/>
    <lineage>
        <taxon>Bacteria</taxon>
        <taxon>Bacillati</taxon>
        <taxon>Actinomycetota</taxon>
        <taxon>Actinomycetes</taxon>
        <taxon>Pseudonocardiales</taxon>
        <taxon>Pseudonocardiaceae</taxon>
        <taxon>Amycolatopsis</taxon>
    </lineage>
</organism>
<comment type="caution">
    <text evidence="1">The sequence shown here is derived from an EMBL/GenBank/DDBJ whole genome shotgun (WGS) entry which is preliminary data.</text>
</comment>
<sequence length="65" mass="7071">MALADYGEANMELALRGLEAKTTDPYSAGWRKRVAPTLGHLPVSMITARLPLDPSTPTSYIQRIG</sequence>
<accession>A0A9W6R5J5</accession>
<dbReference type="Proteomes" id="UP001165136">
    <property type="component" value="Unassembled WGS sequence"/>
</dbReference>
<protein>
    <submittedName>
        <fullName evidence="1">Uncharacterized protein</fullName>
    </submittedName>
</protein>
<evidence type="ECO:0000313" key="2">
    <source>
        <dbReference type="Proteomes" id="UP001165136"/>
    </source>
</evidence>
<reference evidence="1" key="1">
    <citation type="submission" date="2023-03" db="EMBL/GenBank/DDBJ databases">
        <title>Amycolatopsis taiwanensis NBRC 103393.</title>
        <authorList>
            <person name="Ichikawa N."/>
            <person name="Sato H."/>
            <person name="Tonouchi N."/>
        </authorList>
    </citation>
    <scope>NUCLEOTIDE SEQUENCE</scope>
    <source>
        <strain evidence="1">NBRC 103393</strain>
    </source>
</reference>
<dbReference type="RefSeq" id="WP_285488149.1">
    <property type="nucleotide sequence ID" value="NZ_BSTI01000010.1"/>
</dbReference>
<gene>
    <name evidence="1" type="ORF">Atai01_46310</name>
</gene>
<keyword evidence="2" id="KW-1185">Reference proteome</keyword>
<dbReference type="EMBL" id="BSTI01000010">
    <property type="protein sequence ID" value="GLY68012.1"/>
    <property type="molecule type" value="Genomic_DNA"/>
</dbReference>
<dbReference type="AlphaFoldDB" id="A0A9W6R5J5"/>
<proteinExistence type="predicted"/>
<evidence type="ECO:0000313" key="1">
    <source>
        <dbReference type="EMBL" id="GLY68012.1"/>
    </source>
</evidence>